<evidence type="ECO:0000256" key="1">
    <source>
        <dbReference type="ARBA" id="ARBA00009183"/>
    </source>
</evidence>
<keyword evidence="4" id="KW-0521">NADP</keyword>
<dbReference type="Gene3D" id="3.50.50.60">
    <property type="entry name" value="FAD/NAD(P)-binding domain"/>
    <property type="match status" value="3"/>
</dbReference>
<evidence type="ECO:0008006" key="9">
    <source>
        <dbReference type="Google" id="ProtNLM"/>
    </source>
</evidence>
<keyword evidence="3" id="KW-0274">FAD</keyword>
<sequence length="512" mass="56670">MLSAGAPVAVVGAGAAGLVAIRVLREAGFRVVCFEASNEVGGTWVYADVNKVPDWAGHDVALRNEPGGDDRRGSPSPSHSSPLHSSMYQSLRTNLPKQVMLFPGMPFPDAAPSFPGHVEVQRYLLRYAERHAVRDHIRFETPVQEVRPVSSRALDGYVVRYACRQRPDEVREEWYAAVCVCNGHYTVPYVPSHDSRSVHQVDDESKEDAGRGIVEHLTDGTFAPGRIHHSHFYRQPTRYAQQRVLCLGAGPSGIDISLDVARVAARPVYLSFHGSMPAACVSALRRAGVQPVAALTAVTGPRQVRLADGTQLDDLDVILLCTGYRYAFPFLADACEVRVQHGGRVVTPLYRHLLPVHRPNLPLVGLPYSVVPFPLFEYQMRYVCRVLSGAIRLPSESAMRQDTREEWRARTALGMAPRHFHRLGDRQWAYDRYLADAAGVKGPTLAAQSVYNDAGTSRKANPVLYREREYRIFGDGPEDWEVAITVAETYGAERGDARERDDGNAADYSSVL</sequence>
<evidence type="ECO:0000313" key="8">
    <source>
        <dbReference type="Proteomes" id="UP001301350"/>
    </source>
</evidence>
<feature type="compositionally biased region" description="Basic and acidic residues" evidence="6">
    <location>
        <begin position="59"/>
        <end position="73"/>
    </location>
</feature>
<dbReference type="Pfam" id="PF00743">
    <property type="entry name" value="FMO-like"/>
    <property type="match status" value="2"/>
</dbReference>
<dbReference type="AlphaFoldDB" id="A0AAV9IZT5"/>
<dbReference type="Proteomes" id="UP001301350">
    <property type="component" value="Unassembled WGS sequence"/>
</dbReference>
<name>A0AAV9IZT5_CYACA</name>
<dbReference type="PANTHER" id="PTHR23023">
    <property type="entry name" value="DIMETHYLANILINE MONOOXYGENASE"/>
    <property type="match status" value="1"/>
</dbReference>
<feature type="region of interest" description="Disordered" evidence="6">
    <location>
        <begin position="493"/>
        <end position="512"/>
    </location>
</feature>
<feature type="compositionally biased region" description="Basic and acidic residues" evidence="6">
    <location>
        <begin position="493"/>
        <end position="503"/>
    </location>
</feature>
<dbReference type="InterPro" id="IPR050346">
    <property type="entry name" value="FMO-like"/>
</dbReference>
<proteinExistence type="inferred from homology"/>
<gene>
    <name evidence="7" type="ORF">CDCA_CDCA13G3614</name>
</gene>
<keyword evidence="2" id="KW-0285">Flavoprotein</keyword>
<feature type="compositionally biased region" description="Low complexity" evidence="6">
    <location>
        <begin position="74"/>
        <end position="86"/>
    </location>
</feature>
<evidence type="ECO:0000256" key="6">
    <source>
        <dbReference type="SAM" id="MobiDB-lite"/>
    </source>
</evidence>
<comment type="similarity">
    <text evidence="1">Belongs to the FMO family.</text>
</comment>
<dbReference type="InterPro" id="IPR036188">
    <property type="entry name" value="FAD/NAD-bd_sf"/>
</dbReference>
<feature type="region of interest" description="Disordered" evidence="6">
    <location>
        <begin position="59"/>
        <end position="86"/>
    </location>
</feature>
<dbReference type="PRINTS" id="PR00370">
    <property type="entry name" value="FMOXYGENASE"/>
</dbReference>
<dbReference type="InterPro" id="IPR020946">
    <property type="entry name" value="Flavin_mOase-like"/>
</dbReference>
<evidence type="ECO:0000256" key="5">
    <source>
        <dbReference type="ARBA" id="ARBA00023002"/>
    </source>
</evidence>
<accession>A0AAV9IZT5</accession>
<protein>
    <recommendedName>
        <fullName evidence="9">Flavin-containing monooxygenase</fullName>
    </recommendedName>
</protein>
<dbReference type="SUPFAM" id="SSF51905">
    <property type="entry name" value="FAD/NAD(P)-binding domain"/>
    <property type="match status" value="2"/>
</dbReference>
<reference evidence="7 8" key="1">
    <citation type="submission" date="2022-07" db="EMBL/GenBank/DDBJ databases">
        <title>Genome-wide signatures of adaptation to extreme environments.</title>
        <authorList>
            <person name="Cho C.H."/>
            <person name="Yoon H.S."/>
        </authorList>
    </citation>
    <scope>NUCLEOTIDE SEQUENCE [LARGE SCALE GENOMIC DNA]</scope>
    <source>
        <strain evidence="7 8">DBV 063 E5</strain>
    </source>
</reference>
<evidence type="ECO:0000256" key="4">
    <source>
        <dbReference type="ARBA" id="ARBA00022857"/>
    </source>
</evidence>
<keyword evidence="5" id="KW-0560">Oxidoreductase</keyword>
<keyword evidence="8" id="KW-1185">Reference proteome</keyword>
<comment type="caution">
    <text evidence="7">The sequence shown here is derived from an EMBL/GenBank/DDBJ whole genome shotgun (WGS) entry which is preliminary data.</text>
</comment>
<evidence type="ECO:0000256" key="3">
    <source>
        <dbReference type="ARBA" id="ARBA00022827"/>
    </source>
</evidence>
<dbReference type="Pfam" id="PF13450">
    <property type="entry name" value="NAD_binding_8"/>
    <property type="match status" value="1"/>
</dbReference>
<dbReference type="EMBL" id="JANCYW010000013">
    <property type="protein sequence ID" value="KAK4537589.1"/>
    <property type="molecule type" value="Genomic_DNA"/>
</dbReference>
<dbReference type="GO" id="GO:0050660">
    <property type="term" value="F:flavin adenine dinucleotide binding"/>
    <property type="evidence" value="ECO:0007669"/>
    <property type="project" value="InterPro"/>
</dbReference>
<dbReference type="GO" id="GO:0050661">
    <property type="term" value="F:NADP binding"/>
    <property type="evidence" value="ECO:0007669"/>
    <property type="project" value="InterPro"/>
</dbReference>
<dbReference type="InterPro" id="IPR000960">
    <property type="entry name" value="Flavin_mOase"/>
</dbReference>
<dbReference type="GO" id="GO:0004499">
    <property type="term" value="F:N,N-dimethylaniline monooxygenase activity"/>
    <property type="evidence" value="ECO:0007669"/>
    <property type="project" value="InterPro"/>
</dbReference>
<evidence type="ECO:0000256" key="2">
    <source>
        <dbReference type="ARBA" id="ARBA00022630"/>
    </source>
</evidence>
<evidence type="ECO:0000313" key="7">
    <source>
        <dbReference type="EMBL" id="KAK4537589.1"/>
    </source>
</evidence>
<organism evidence="7 8">
    <name type="scientific">Cyanidium caldarium</name>
    <name type="common">Red alga</name>
    <dbReference type="NCBI Taxonomy" id="2771"/>
    <lineage>
        <taxon>Eukaryota</taxon>
        <taxon>Rhodophyta</taxon>
        <taxon>Bangiophyceae</taxon>
        <taxon>Cyanidiales</taxon>
        <taxon>Cyanidiaceae</taxon>
        <taxon>Cyanidium</taxon>
    </lineage>
</organism>